<feature type="signal peptide" evidence="1">
    <location>
        <begin position="1"/>
        <end position="18"/>
    </location>
</feature>
<keyword evidence="1" id="KW-0732">Signal</keyword>
<evidence type="ECO:0000256" key="1">
    <source>
        <dbReference type="SAM" id="SignalP"/>
    </source>
</evidence>
<sequence length="59" mass="6806">MFLQRLFLLQFLIAEWLNDPINQPLKCWFGSLIQQFQAPSTCSTHSSNSLPSPLKTRVL</sequence>
<feature type="chain" id="PRO_5015191718" evidence="1">
    <location>
        <begin position="19"/>
        <end position="59"/>
    </location>
</feature>
<name>A0A2P2QN17_RHIMU</name>
<protein>
    <submittedName>
        <fullName evidence="2">Uncharacterized protein</fullName>
    </submittedName>
</protein>
<dbReference type="AlphaFoldDB" id="A0A2P2QN17"/>
<evidence type="ECO:0000313" key="2">
    <source>
        <dbReference type="EMBL" id="MBX68412.1"/>
    </source>
</evidence>
<proteinExistence type="predicted"/>
<dbReference type="EMBL" id="GGEC01087928">
    <property type="protein sequence ID" value="MBX68412.1"/>
    <property type="molecule type" value="Transcribed_RNA"/>
</dbReference>
<accession>A0A2P2QN17</accession>
<organism evidence="2">
    <name type="scientific">Rhizophora mucronata</name>
    <name type="common">Asiatic mangrove</name>
    <dbReference type="NCBI Taxonomy" id="61149"/>
    <lineage>
        <taxon>Eukaryota</taxon>
        <taxon>Viridiplantae</taxon>
        <taxon>Streptophyta</taxon>
        <taxon>Embryophyta</taxon>
        <taxon>Tracheophyta</taxon>
        <taxon>Spermatophyta</taxon>
        <taxon>Magnoliopsida</taxon>
        <taxon>eudicotyledons</taxon>
        <taxon>Gunneridae</taxon>
        <taxon>Pentapetalae</taxon>
        <taxon>rosids</taxon>
        <taxon>fabids</taxon>
        <taxon>Malpighiales</taxon>
        <taxon>Rhizophoraceae</taxon>
        <taxon>Rhizophora</taxon>
    </lineage>
</organism>
<reference evidence="2" key="1">
    <citation type="submission" date="2018-02" db="EMBL/GenBank/DDBJ databases">
        <title>Rhizophora mucronata_Transcriptome.</title>
        <authorList>
            <person name="Meera S.P."/>
            <person name="Sreeshan A."/>
            <person name="Augustine A."/>
        </authorList>
    </citation>
    <scope>NUCLEOTIDE SEQUENCE</scope>
    <source>
        <tissue evidence="2">Leaf</tissue>
    </source>
</reference>